<gene>
    <name evidence="1" type="ORF">GTP91_30725</name>
</gene>
<comment type="caution">
    <text evidence="1">The sequence shown here is derived from an EMBL/GenBank/DDBJ whole genome shotgun (WGS) entry which is preliminary data.</text>
</comment>
<keyword evidence="1" id="KW-0418">Kinase</keyword>
<dbReference type="EMBL" id="WWCW01000218">
    <property type="protein sequence ID" value="MYM91539.1"/>
    <property type="molecule type" value="Genomic_DNA"/>
</dbReference>
<dbReference type="Proteomes" id="UP000470302">
    <property type="component" value="Unassembled WGS sequence"/>
</dbReference>
<evidence type="ECO:0000313" key="1">
    <source>
        <dbReference type="EMBL" id="MYM91539.1"/>
    </source>
</evidence>
<sequence>MTRLSFRRRLALVQTAVIVSVLAVAAMSGYLSLSGAVNEQLDGALLALAETEAAMLRAAPDQPARVHDAVKGDAPPSLARL</sequence>
<dbReference type="AlphaFoldDB" id="A0A845GFJ3"/>
<dbReference type="GO" id="GO:0016301">
    <property type="term" value="F:kinase activity"/>
    <property type="evidence" value="ECO:0007669"/>
    <property type="project" value="UniProtKB-KW"/>
</dbReference>
<name>A0A845GFJ3_9BURK</name>
<feature type="non-terminal residue" evidence="1">
    <location>
        <position position="81"/>
    </location>
</feature>
<organism evidence="1 2">
    <name type="scientific">Duganella vulcania</name>
    <dbReference type="NCBI Taxonomy" id="2692166"/>
    <lineage>
        <taxon>Bacteria</taxon>
        <taxon>Pseudomonadati</taxon>
        <taxon>Pseudomonadota</taxon>
        <taxon>Betaproteobacteria</taxon>
        <taxon>Burkholderiales</taxon>
        <taxon>Oxalobacteraceae</taxon>
        <taxon>Telluria group</taxon>
        <taxon>Duganella</taxon>
    </lineage>
</organism>
<evidence type="ECO:0000313" key="2">
    <source>
        <dbReference type="Proteomes" id="UP000470302"/>
    </source>
</evidence>
<accession>A0A845GFJ3</accession>
<reference evidence="1 2" key="1">
    <citation type="submission" date="2020-01" db="EMBL/GenBank/DDBJ databases">
        <title>Novel species isolated from a subtropical stream in China.</title>
        <authorList>
            <person name="Lu H."/>
        </authorList>
    </citation>
    <scope>NUCLEOTIDE SEQUENCE [LARGE SCALE GENOMIC DNA]</scope>
    <source>
        <strain evidence="1 2">FT82W</strain>
    </source>
</reference>
<keyword evidence="1" id="KW-0808">Transferase</keyword>
<proteinExistence type="predicted"/>
<protein>
    <submittedName>
        <fullName evidence="1">Two-component sensor histidine kinase</fullName>
    </submittedName>
</protein>